<dbReference type="NCBIfam" id="TIGR00749">
    <property type="entry name" value="glk"/>
    <property type="match status" value="1"/>
</dbReference>
<evidence type="ECO:0000256" key="3">
    <source>
        <dbReference type="HAMAP-Rule" id="MF_00524"/>
    </source>
</evidence>
<keyword evidence="1 3" id="KW-0808">Transferase</keyword>
<dbReference type="InterPro" id="IPR003836">
    <property type="entry name" value="Glucokinase"/>
</dbReference>
<dbReference type="CDD" id="cd24008">
    <property type="entry name" value="ASKHA_NBD_GLK"/>
    <property type="match status" value="1"/>
</dbReference>
<comment type="similarity">
    <text evidence="3 4">Belongs to the bacterial glucokinase family.</text>
</comment>
<reference evidence="6" key="1">
    <citation type="journal article" date="2011" name="Stand. Genomic Sci.">
        <title>Genome sequence of the filamentous, gliding Thiothrix nivea neotype strain (JP2(T)).</title>
        <authorList>
            <person name="Lapidus A."/>
            <person name="Nolan M."/>
            <person name="Lucas S."/>
            <person name="Glavina Del Rio T."/>
            <person name="Tice H."/>
            <person name="Cheng J.F."/>
            <person name="Tapia R."/>
            <person name="Han C."/>
            <person name="Goodwin L."/>
            <person name="Pitluck S."/>
            <person name="Liolios K."/>
            <person name="Pagani I."/>
            <person name="Ivanova N."/>
            <person name="Huntemann M."/>
            <person name="Mavromatis K."/>
            <person name="Mikhailova N."/>
            <person name="Pati A."/>
            <person name="Chen A."/>
            <person name="Palaniappan K."/>
            <person name="Land M."/>
            <person name="Brambilla E.M."/>
            <person name="Rohde M."/>
            <person name="Abt B."/>
            <person name="Verbarg S."/>
            <person name="Goker M."/>
            <person name="Bristow J."/>
            <person name="Eisen J.A."/>
            <person name="Markowitz V."/>
            <person name="Hugenholtz P."/>
            <person name="Kyrpides N.C."/>
            <person name="Klenk H.P."/>
            <person name="Woyke T."/>
        </authorList>
    </citation>
    <scope>NUCLEOTIDE SEQUENCE [LARGE SCALE GENOMIC DNA]</scope>
    <source>
        <strain evidence="6">ATCC 35100 / DSM 5205 / JP2</strain>
    </source>
</reference>
<dbReference type="PANTHER" id="PTHR47363">
    <property type="entry name" value="GLUCOKINASE"/>
    <property type="match status" value="1"/>
</dbReference>
<dbReference type="Proteomes" id="UP000005317">
    <property type="component" value="Unassembled WGS sequence"/>
</dbReference>
<dbReference type="EMBL" id="JH651384">
    <property type="protein sequence ID" value="EIJ36354.1"/>
    <property type="molecule type" value="Genomic_DNA"/>
</dbReference>
<comment type="subcellular location">
    <subcellularLocation>
        <location evidence="3">Cytoplasm</location>
    </subcellularLocation>
</comment>
<dbReference type="PANTHER" id="PTHR47363:SF1">
    <property type="entry name" value="GLUCOKINASE"/>
    <property type="match status" value="1"/>
</dbReference>
<proteinExistence type="inferred from homology"/>
<keyword evidence="3" id="KW-0547">Nucleotide-binding</keyword>
<dbReference type="GO" id="GO:0004340">
    <property type="term" value="F:glucokinase activity"/>
    <property type="evidence" value="ECO:0007669"/>
    <property type="project" value="UniProtKB-UniRule"/>
</dbReference>
<dbReference type="AlphaFoldDB" id="A0A656HJU5"/>
<organism evidence="5 6">
    <name type="scientific">Thiothrix nivea (strain ATCC 35100 / DSM 5205 / JP2)</name>
    <dbReference type="NCBI Taxonomy" id="870187"/>
    <lineage>
        <taxon>Bacteria</taxon>
        <taxon>Pseudomonadati</taxon>
        <taxon>Pseudomonadota</taxon>
        <taxon>Gammaproteobacteria</taxon>
        <taxon>Thiotrichales</taxon>
        <taxon>Thiotrichaceae</taxon>
        <taxon>Thiothrix</taxon>
    </lineage>
</organism>
<dbReference type="GO" id="GO:0005536">
    <property type="term" value="F:D-glucose binding"/>
    <property type="evidence" value="ECO:0007669"/>
    <property type="project" value="InterPro"/>
</dbReference>
<evidence type="ECO:0000256" key="1">
    <source>
        <dbReference type="ARBA" id="ARBA00022679"/>
    </source>
</evidence>
<evidence type="ECO:0000313" key="5">
    <source>
        <dbReference type="EMBL" id="EIJ36354.1"/>
    </source>
</evidence>
<evidence type="ECO:0000256" key="4">
    <source>
        <dbReference type="RuleBase" id="RU004046"/>
    </source>
</evidence>
<dbReference type="GO" id="GO:0005737">
    <property type="term" value="C:cytoplasm"/>
    <property type="evidence" value="ECO:0007669"/>
    <property type="project" value="UniProtKB-SubCell"/>
</dbReference>
<dbReference type="Pfam" id="PF02685">
    <property type="entry name" value="Glucokinase"/>
    <property type="match status" value="1"/>
</dbReference>
<dbReference type="SUPFAM" id="SSF53067">
    <property type="entry name" value="Actin-like ATPase domain"/>
    <property type="match status" value="1"/>
</dbReference>
<dbReference type="GO" id="GO:0006096">
    <property type="term" value="P:glycolytic process"/>
    <property type="evidence" value="ECO:0007669"/>
    <property type="project" value="UniProtKB-UniRule"/>
</dbReference>
<dbReference type="HAMAP" id="MF_00524">
    <property type="entry name" value="Glucokinase"/>
    <property type="match status" value="1"/>
</dbReference>
<protein>
    <recommendedName>
        <fullName evidence="3">Glucokinase</fullName>
        <ecNumber evidence="3">2.7.1.2</ecNumber>
    </recommendedName>
    <alternativeName>
        <fullName evidence="3">Glucose kinase</fullName>
    </alternativeName>
</protein>
<evidence type="ECO:0000256" key="2">
    <source>
        <dbReference type="ARBA" id="ARBA00022777"/>
    </source>
</evidence>
<keyword evidence="3" id="KW-0324">Glycolysis</keyword>
<dbReference type="EC" id="2.7.1.2" evidence="3"/>
<sequence length="335" mass="35797">MSYVLAGDVGGTKTVLCLYQVADDNSVGGSMEEIYKAVYPSAGHERFSDLITAFLAEVTQRPERACFGIAGPIQDQCCTATNLPWVIDARQLAEEFGFADVYLLNDLEATAHGMLHLSADEFVELNPQAMPQAGHAAVIAAGTGLGQAIMAWDGQRHIVMPTEGGHCDFGPNTRQEDALLLFLRERFGGHVSGERILAGDGFGNLYDFLRTSGFAAPNPAIEAEMANEDRNAVISHHGLAGDDPLCTEAMRLFVRIYGSEAGNLALKCLPRGGIYIGGGIGPKIRAALESGVFMQGFLDKGRMARAIEHVPVRLSLNPEAPLLGAAHMALLRSQG</sequence>
<dbReference type="RefSeq" id="WP_002710229.1">
    <property type="nucleotide sequence ID" value="NZ_JH651384.1"/>
</dbReference>
<dbReference type="GO" id="GO:0005524">
    <property type="term" value="F:ATP binding"/>
    <property type="evidence" value="ECO:0007669"/>
    <property type="project" value="UniProtKB-UniRule"/>
</dbReference>
<dbReference type="Gene3D" id="3.30.420.40">
    <property type="match status" value="1"/>
</dbReference>
<keyword evidence="3" id="KW-0963">Cytoplasm</keyword>
<evidence type="ECO:0000313" key="6">
    <source>
        <dbReference type="Proteomes" id="UP000005317"/>
    </source>
</evidence>
<keyword evidence="2 3" id="KW-0418">Kinase</keyword>
<accession>A0A656HJU5</accession>
<keyword evidence="3" id="KW-0067">ATP-binding</keyword>
<keyword evidence="6" id="KW-1185">Reference proteome</keyword>
<dbReference type="OrthoDB" id="9800595at2"/>
<gene>
    <name evidence="3" type="primary">glk</name>
    <name evidence="5" type="ORF">Thini_3854</name>
</gene>
<name>A0A656HJU5_THINJ</name>
<dbReference type="InterPro" id="IPR043129">
    <property type="entry name" value="ATPase_NBD"/>
</dbReference>
<feature type="binding site" evidence="3">
    <location>
        <begin position="7"/>
        <end position="12"/>
    </location>
    <ligand>
        <name>ATP</name>
        <dbReference type="ChEBI" id="CHEBI:30616"/>
    </ligand>
</feature>
<dbReference type="Gene3D" id="3.40.367.20">
    <property type="match status" value="1"/>
</dbReference>
<comment type="catalytic activity">
    <reaction evidence="3">
        <text>D-glucose + ATP = D-glucose 6-phosphate + ADP + H(+)</text>
        <dbReference type="Rhea" id="RHEA:17825"/>
        <dbReference type="ChEBI" id="CHEBI:4167"/>
        <dbReference type="ChEBI" id="CHEBI:15378"/>
        <dbReference type="ChEBI" id="CHEBI:30616"/>
        <dbReference type="ChEBI" id="CHEBI:61548"/>
        <dbReference type="ChEBI" id="CHEBI:456216"/>
        <dbReference type="EC" id="2.7.1.2"/>
    </reaction>
</comment>